<dbReference type="InterPro" id="IPR005629">
    <property type="entry name" value="Skn1/Kre6/Sbg1"/>
</dbReference>
<keyword evidence="5" id="KW-0175">Coiled coil</keyword>
<feature type="compositionally biased region" description="Basic and acidic residues" evidence="6">
    <location>
        <begin position="1199"/>
        <end position="1210"/>
    </location>
</feature>
<feature type="signal peptide" evidence="7">
    <location>
        <begin position="1"/>
        <end position="20"/>
    </location>
</feature>
<evidence type="ECO:0008006" key="10">
    <source>
        <dbReference type="Google" id="ProtNLM"/>
    </source>
</evidence>
<dbReference type="SUPFAM" id="SSF49899">
    <property type="entry name" value="Concanavalin A-like lectins/glucanases"/>
    <property type="match status" value="2"/>
</dbReference>
<dbReference type="GO" id="GO:0005886">
    <property type="term" value="C:plasma membrane"/>
    <property type="evidence" value="ECO:0007669"/>
    <property type="project" value="TreeGrafter"/>
</dbReference>
<feature type="region of interest" description="Disordered" evidence="6">
    <location>
        <begin position="1197"/>
        <end position="1254"/>
    </location>
</feature>
<accession>A0A8T1BUG7</accession>
<evidence type="ECO:0000313" key="9">
    <source>
        <dbReference type="Proteomes" id="UP000774804"/>
    </source>
</evidence>
<dbReference type="EMBL" id="RCMI01000480">
    <property type="protein sequence ID" value="KAG2908932.1"/>
    <property type="molecule type" value="Genomic_DNA"/>
</dbReference>
<sequence length="1366" mass="151243">MWPPLGIAGTFALATTLVAGKNSSASSEYPTKSGIKTWVDPDTPNDRQMYTSSRGRQWELVMSDEFNVANRSFQPGDDHMWTSLDKPDGVNGALEIYAHNMTGTKCDDDGTCYFYIEVDSDNYTVSVYNMYKHPPGYQNSTFFYRAAMVQSWNKFCFQGGMLEVRAQLPGAVSTASGNPDLALGKNGQVTDTSYYPTWPGIWMMGNLGRAIFSGSTNRMWPFSYDRCEPEIFDPSNQRINACDDDPGYGLNPNQGRGAPEIDLLEGGGLAISSSLQIAPGMPSDFRLFPADTKGVDATNPYCVYAYNCKTDGANLIDVPTDYYEQERGHKSWYQGLRYAANNNCAKKSAKAQSFTTVNASVARGITENSCTTTTCPASLDVNGDLDFVDGNGKNHWGINSNGTCFPIMNSYMGSYLCDPDNSDSRCASPRNSTTPKSNAMDPFNYQMDAISSNWPVHLGAYTNYLVYQLEWVTGQNGYVRWMLDGNPLFEVTADAFSNVPQNSNSSNPQKVMLEEPMSLIFNVALSSSWGTTPPNPGNACRGDGSDETVNKICDEFPMFMKIDYIRLYQDQGEDLDADNYMQVGCDPESHPTKEWIQGHIDEYQDDDNLATEVIGKAFCTTNSDCTVGGNYARTDLITGTCVESRCSCSYPKSWGGPRCTVAQAESTSSKASTRVYGPPILLALGVAATAVFLTSISVWRGVMAASKRHEAVIKANMMAKSDPDARVAGDTSSSYVSHMSVDQCIVMLGIKSFVQDSVQALPPSQLRLLAETLRIDLRGCEDRGDIERVLTGLVCLDQDTSLGVFLSWLRSADLQQQKNGILASKKPTFNNTFLPAIRNDNQQSERVKEHHLDDEIKQQLSELKALEASFKKAERRVHTGSPSFEKLKQFLMELTILRAKEQTARAFLVRQVSLLKQQHDEMRAEMLHSRAQLDFFIEGFTNLRKRHDALLTDATRMKAENESAQEIFVSMSAHDCYFEQLLRNTLRQQMRDNDEMKRKLQQAHEGLDAAAQKRRELEDQISQLKQERGDARKDAYCYKRQLRVCKTRMRRLQAGGGGGSFFRDQVVELRQTVATLVGLLRDAVVRDTKSPKQTLSKEALRILHQVLTPVINTPENEANFLRSRGDQEPESEEIDPTQPQVVYRQTSLDIDEVIKGVLLVVGATQTDAAECARIMGEKLKYLPINLKQTLIQLQQNEENEARAAHEEGQRKMQLVLEQQQSQQSEGQGTDGRSDTSVVAPQISPQTPAQADRPAPTLEVYVGALKKHVSALMSAQNQRGFVMYNWPFSTRDVNLLTAIGLPIDSVINLEIVEPPTVSSSVAAPPSTPAAASTPFTSIKPKTPTVTTKTTTPSSSNSRAKAPVAAPT</sequence>
<dbReference type="GO" id="GO:0005789">
    <property type="term" value="C:endoplasmic reticulum membrane"/>
    <property type="evidence" value="ECO:0007669"/>
    <property type="project" value="TreeGrafter"/>
</dbReference>
<dbReference type="Pfam" id="PF03935">
    <property type="entry name" value="SKN1_KRE6_Sbg1"/>
    <property type="match status" value="2"/>
</dbReference>
<comment type="subcellular location">
    <subcellularLocation>
        <location evidence="1">Membrane</location>
    </subcellularLocation>
</comment>
<evidence type="ECO:0000256" key="6">
    <source>
        <dbReference type="SAM" id="MobiDB-lite"/>
    </source>
</evidence>
<keyword evidence="4" id="KW-0961">Cell wall biogenesis/degradation</keyword>
<dbReference type="VEuPathDB" id="FungiDB:PC110_g15350"/>
<comment type="caution">
    <text evidence="8">The sequence shown here is derived from an EMBL/GenBank/DDBJ whole genome shotgun (WGS) entry which is preliminary data.</text>
</comment>
<evidence type="ECO:0000256" key="7">
    <source>
        <dbReference type="SAM" id="SignalP"/>
    </source>
</evidence>
<evidence type="ECO:0000313" key="8">
    <source>
        <dbReference type="EMBL" id="KAG2908932.1"/>
    </source>
</evidence>
<feature type="non-terminal residue" evidence="8">
    <location>
        <position position="1"/>
    </location>
</feature>
<dbReference type="GO" id="GO:0071555">
    <property type="term" value="P:cell wall organization"/>
    <property type="evidence" value="ECO:0007669"/>
    <property type="project" value="UniProtKB-KW"/>
</dbReference>
<dbReference type="Gene3D" id="2.60.120.200">
    <property type="match status" value="2"/>
</dbReference>
<organism evidence="8 9">
    <name type="scientific">Phytophthora cactorum</name>
    <dbReference type="NCBI Taxonomy" id="29920"/>
    <lineage>
        <taxon>Eukaryota</taxon>
        <taxon>Sar</taxon>
        <taxon>Stramenopiles</taxon>
        <taxon>Oomycota</taxon>
        <taxon>Peronosporomycetes</taxon>
        <taxon>Peronosporales</taxon>
        <taxon>Peronosporaceae</taxon>
        <taxon>Phytophthora</taxon>
    </lineage>
</organism>
<dbReference type="FunFam" id="2.60.120.200:FF:000157">
    <property type="entry name" value="Beta-glucan synthesis-associated protein SKN1"/>
    <property type="match status" value="1"/>
</dbReference>
<dbReference type="VEuPathDB" id="FungiDB:PC110_g15351"/>
<feature type="region of interest" description="Disordered" evidence="6">
    <location>
        <begin position="1316"/>
        <end position="1366"/>
    </location>
</feature>
<dbReference type="InterPro" id="IPR013320">
    <property type="entry name" value="ConA-like_dom_sf"/>
</dbReference>
<evidence type="ECO:0000256" key="5">
    <source>
        <dbReference type="SAM" id="Coils"/>
    </source>
</evidence>
<proteinExistence type="predicted"/>
<feature type="chain" id="PRO_5035931467" description="Concanavalin A-like lectin/glucanase domain" evidence="7">
    <location>
        <begin position="21"/>
        <end position="1366"/>
    </location>
</feature>
<evidence type="ECO:0000256" key="1">
    <source>
        <dbReference type="ARBA" id="ARBA00004370"/>
    </source>
</evidence>
<feature type="compositionally biased region" description="Low complexity" evidence="6">
    <location>
        <begin position="1217"/>
        <end position="1227"/>
    </location>
</feature>
<feature type="compositionally biased region" description="Low complexity" evidence="6">
    <location>
        <begin position="1316"/>
        <end position="1354"/>
    </location>
</feature>
<gene>
    <name evidence="8" type="ORF">PC115_g13440</name>
</gene>
<dbReference type="GO" id="GO:0015926">
    <property type="term" value="F:glucosidase activity"/>
    <property type="evidence" value="ECO:0007669"/>
    <property type="project" value="TreeGrafter"/>
</dbReference>
<feature type="region of interest" description="Disordered" evidence="6">
    <location>
        <begin position="23"/>
        <end position="45"/>
    </location>
</feature>
<keyword evidence="3" id="KW-0325">Glycoprotein</keyword>
<dbReference type="Proteomes" id="UP000774804">
    <property type="component" value="Unassembled WGS sequence"/>
</dbReference>
<dbReference type="PANTHER" id="PTHR31361:SF1">
    <property type="entry name" value="BETA-GLUCAN SYNTHESIS-ASSOCIATED PROTEIN KRE6-RELATED"/>
    <property type="match status" value="1"/>
</dbReference>
<feature type="coiled-coil region" evidence="5">
    <location>
        <begin position="979"/>
        <end position="1034"/>
    </location>
</feature>
<evidence type="ECO:0000256" key="3">
    <source>
        <dbReference type="ARBA" id="ARBA00023180"/>
    </source>
</evidence>
<name>A0A8T1BUG7_9STRA</name>
<reference evidence="8" key="1">
    <citation type="submission" date="2018-10" db="EMBL/GenBank/DDBJ databases">
        <title>Effector identification in a new, highly contiguous assembly of the strawberry crown rot pathogen Phytophthora cactorum.</title>
        <authorList>
            <person name="Armitage A.D."/>
            <person name="Nellist C.F."/>
            <person name="Bates H."/>
            <person name="Vickerstaff R.J."/>
            <person name="Harrison R.J."/>
        </authorList>
    </citation>
    <scope>NUCLEOTIDE SEQUENCE</scope>
    <source>
        <strain evidence="8">4032</strain>
    </source>
</reference>
<keyword evidence="7" id="KW-0732">Signal</keyword>
<keyword evidence="2" id="KW-0472">Membrane</keyword>
<protein>
    <recommendedName>
        <fullName evidence="10">Concanavalin A-like lectin/glucanase domain</fullName>
    </recommendedName>
</protein>
<evidence type="ECO:0000256" key="4">
    <source>
        <dbReference type="ARBA" id="ARBA00023316"/>
    </source>
</evidence>
<feature type="compositionally biased region" description="Polar residues" evidence="6">
    <location>
        <begin position="1234"/>
        <end position="1248"/>
    </location>
</feature>
<evidence type="ECO:0000256" key="2">
    <source>
        <dbReference type="ARBA" id="ARBA00023136"/>
    </source>
</evidence>
<dbReference type="PANTHER" id="PTHR31361">
    <property type="entry name" value="BETA-GLUCAN SYNTHESIS-ASSOCIATED PROTEIN KRE6-RELATED"/>
    <property type="match status" value="1"/>
</dbReference>
<dbReference type="GO" id="GO:0006078">
    <property type="term" value="P:(1-&gt;6)-beta-D-glucan biosynthetic process"/>
    <property type="evidence" value="ECO:0007669"/>
    <property type="project" value="TreeGrafter"/>
</dbReference>